<evidence type="ECO:0000259" key="1">
    <source>
        <dbReference type="Pfam" id="PF12937"/>
    </source>
</evidence>
<dbReference type="Pfam" id="PF12937">
    <property type="entry name" value="F-box-like"/>
    <property type="match status" value="1"/>
</dbReference>
<name>A0A2S2PT08_SCHGA</name>
<dbReference type="AlphaFoldDB" id="A0A2S2PT08"/>
<feature type="domain" description="F-box" evidence="1">
    <location>
        <begin position="162"/>
        <end position="208"/>
    </location>
</feature>
<dbReference type="Gene3D" id="3.40.1000.30">
    <property type="match status" value="1"/>
</dbReference>
<evidence type="ECO:0000313" key="2">
    <source>
        <dbReference type="EMBL" id="MBY32610.1"/>
    </source>
</evidence>
<dbReference type="SUPFAM" id="SSF81383">
    <property type="entry name" value="F-box domain"/>
    <property type="match status" value="1"/>
</dbReference>
<proteinExistence type="predicted"/>
<sequence length="256" mass="29502">MMATVEKNSLSEFSSLLSNALTSLGHERLFNIAFVFTVETGFIPTSLAEKFNTTNSNIKLARMIKSQPLNSFWYKNNDNFYAELEMSNKLCYLIGVSIGDSLIITLSHSNFSKCINFEADKIISSENMENLSDLSIKYKNLVSVPIKCAILEITVGQYPSLCGLPEELISYILKTGLRPIEFYSLMRSCKKMYQAVTNNRLLWKKFALKELFVIPVPTGLADTMKISDFRLMYYDILRKRDIRDKEMEEARKNRWR</sequence>
<dbReference type="InterPro" id="IPR036047">
    <property type="entry name" value="F-box-like_dom_sf"/>
</dbReference>
<dbReference type="EMBL" id="GGMR01019991">
    <property type="protein sequence ID" value="MBY32610.1"/>
    <property type="molecule type" value="Transcribed_RNA"/>
</dbReference>
<organism evidence="2">
    <name type="scientific">Schizaphis graminum</name>
    <name type="common">Green bug aphid</name>
    <dbReference type="NCBI Taxonomy" id="13262"/>
    <lineage>
        <taxon>Eukaryota</taxon>
        <taxon>Metazoa</taxon>
        <taxon>Ecdysozoa</taxon>
        <taxon>Arthropoda</taxon>
        <taxon>Hexapoda</taxon>
        <taxon>Insecta</taxon>
        <taxon>Pterygota</taxon>
        <taxon>Neoptera</taxon>
        <taxon>Paraneoptera</taxon>
        <taxon>Hemiptera</taxon>
        <taxon>Sternorrhyncha</taxon>
        <taxon>Aphidomorpha</taxon>
        <taxon>Aphidoidea</taxon>
        <taxon>Aphididae</taxon>
        <taxon>Aphidini</taxon>
        <taxon>Schizaphis</taxon>
    </lineage>
</organism>
<reference evidence="2" key="1">
    <citation type="submission" date="2018-04" db="EMBL/GenBank/DDBJ databases">
        <title>Transcriptome of Schizaphis graminum biotype I.</title>
        <authorList>
            <person name="Scully E.D."/>
            <person name="Geib S.M."/>
            <person name="Palmer N.A."/>
            <person name="Koch K."/>
            <person name="Bradshaw J."/>
            <person name="Heng-Moss T."/>
            <person name="Sarath G."/>
        </authorList>
    </citation>
    <scope>NUCLEOTIDE SEQUENCE</scope>
</reference>
<dbReference type="InterPro" id="IPR001810">
    <property type="entry name" value="F-box_dom"/>
</dbReference>
<accession>A0A2S2PT08</accession>
<gene>
    <name evidence="2" type="ORF">g.19983</name>
</gene>
<protein>
    <recommendedName>
        <fullName evidence="1">F-box domain-containing protein</fullName>
    </recommendedName>
</protein>